<dbReference type="PANTHER" id="PTHR42879:SF2">
    <property type="entry name" value="3-OXOACYL-[ACYL-CARRIER-PROTEIN] REDUCTASE FABG"/>
    <property type="match status" value="1"/>
</dbReference>
<dbReference type="Gene3D" id="3.40.50.720">
    <property type="entry name" value="NAD(P)-binding Rossmann-like Domain"/>
    <property type="match status" value="1"/>
</dbReference>
<dbReference type="InterPro" id="IPR036291">
    <property type="entry name" value="NAD(P)-bd_dom_sf"/>
</dbReference>
<comment type="similarity">
    <text evidence="1">Belongs to the short-chain dehydrogenases/reductases (SDR) family.</text>
</comment>
<gene>
    <name evidence="2" type="ORF">S06H3_02192</name>
</gene>
<dbReference type="EMBL" id="BARV01000617">
    <property type="protein sequence ID" value="GAI00570.1"/>
    <property type="molecule type" value="Genomic_DNA"/>
</dbReference>
<name>X1LDS3_9ZZZZ</name>
<dbReference type="InterPro" id="IPR050259">
    <property type="entry name" value="SDR"/>
</dbReference>
<reference evidence="2" key="1">
    <citation type="journal article" date="2014" name="Front. Microbiol.">
        <title>High frequency of phylogenetically diverse reductive dehalogenase-homologous genes in deep subseafloor sedimentary metagenomes.</title>
        <authorList>
            <person name="Kawai M."/>
            <person name="Futagami T."/>
            <person name="Toyoda A."/>
            <person name="Takaki Y."/>
            <person name="Nishi S."/>
            <person name="Hori S."/>
            <person name="Arai W."/>
            <person name="Tsubouchi T."/>
            <person name="Morono Y."/>
            <person name="Uchiyama I."/>
            <person name="Ito T."/>
            <person name="Fujiyama A."/>
            <person name="Inagaki F."/>
            <person name="Takami H."/>
        </authorList>
    </citation>
    <scope>NUCLEOTIDE SEQUENCE</scope>
    <source>
        <strain evidence="2">Expedition CK06-06</strain>
    </source>
</reference>
<dbReference type="InterPro" id="IPR002347">
    <property type="entry name" value="SDR_fam"/>
</dbReference>
<comment type="caution">
    <text evidence="2">The sequence shown here is derived from an EMBL/GenBank/DDBJ whole genome shotgun (WGS) entry which is preliminary data.</text>
</comment>
<feature type="non-terminal residue" evidence="2">
    <location>
        <position position="1"/>
    </location>
</feature>
<dbReference type="SUPFAM" id="SSF51735">
    <property type="entry name" value="NAD(P)-binding Rossmann-fold domains"/>
    <property type="match status" value="1"/>
</dbReference>
<organism evidence="2">
    <name type="scientific">marine sediment metagenome</name>
    <dbReference type="NCBI Taxonomy" id="412755"/>
    <lineage>
        <taxon>unclassified sequences</taxon>
        <taxon>metagenomes</taxon>
        <taxon>ecological metagenomes</taxon>
    </lineage>
</organism>
<dbReference type="PRINTS" id="PR00081">
    <property type="entry name" value="GDHRDH"/>
</dbReference>
<dbReference type="Pfam" id="PF13561">
    <property type="entry name" value="adh_short_C2"/>
    <property type="match status" value="1"/>
</dbReference>
<dbReference type="PANTHER" id="PTHR42879">
    <property type="entry name" value="3-OXOACYL-(ACYL-CARRIER-PROTEIN) REDUCTASE"/>
    <property type="match status" value="1"/>
</dbReference>
<sequence length="98" mass="10393">AGQTNYAASKGGLIAFTKSVAREVGSRNITANAVAPGFIKTKMTEKLPEEIKKSILSMTLLQRFGEPEEVAELVAFLASDRTSYITGQVITIDGGVST</sequence>
<evidence type="ECO:0000256" key="1">
    <source>
        <dbReference type="ARBA" id="ARBA00006484"/>
    </source>
</evidence>
<proteinExistence type="inferred from homology"/>
<evidence type="ECO:0000313" key="2">
    <source>
        <dbReference type="EMBL" id="GAI00570.1"/>
    </source>
</evidence>
<evidence type="ECO:0008006" key="3">
    <source>
        <dbReference type="Google" id="ProtNLM"/>
    </source>
</evidence>
<dbReference type="AlphaFoldDB" id="X1LDS3"/>
<accession>X1LDS3</accession>
<protein>
    <recommendedName>
        <fullName evidence="3">Beta-ketoacyl-ACP reductase</fullName>
    </recommendedName>
</protein>